<keyword evidence="2" id="KW-0479">Metal-binding</keyword>
<dbReference type="Proteomes" id="UP000605099">
    <property type="component" value="Unassembled WGS sequence"/>
</dbReference>
<evidence type="ECO:0000259" key="6">
    <source>
        <dbReference type="PROSITE" id="PS51296"/>
    </source>
</evidence>
<dbReference type="Pfam" id="PF19112">
    <property type="entry name" value="VanA_C"/>
    <property type="match status" value="1"/>
</dbReference>
<proteinExistence type="predicted"/>
<reference evidence="8" key="1">
    <citation type="journal article" date="2019" name="Int. J. Syst. Evol. Microbiol.">
        <title>The Global Catalogue of Microorganisms (GCM) 10K type strain sequencing project: providing services to taxonomists for standard genome sequencing and annotation.</title>
        <authorList>
            <consortium name="The Broad Institute Genomics Platform"/>
            <consortium name="The Broad Institute Genome Sequencing Center for Infectious Disease"/>
            <person name="Wu L."/>
            <person name="Ma J."/>
        </authorList>
    </citation>
    <scope>NUCLEOTIDE SEQUENCE [LARGE SCALE GENOMIC DNA]</scope>
    <source>
        <strain evidence="8">CGMCC 1.6784</strain>
    </source>
</reference>
<dbReference type="Pfam" id="PF00355">
    <property type="entry name" value="Rieske"/>
    <property type="match status" value="1"/>
</dbReference>
<keyword evidence="3" id="KW-0560">Oxidoreductase</keyword>
<feature type="domain" description="Rieske" evidence="6">
    <location>
        <begin position="37"/>
        <end position="139"/>
    </location>
</feature>
<evidence type="ECO:0000256" key="2">
    <source>
        <dbReference type="ARBA" id="ARBA00022723"/>
    </source>
</evidence>
<organism evidence="7 8">
    <name type="scientific">Novosphingobium indicum</name>
    <dbReference type="NCBI Taxonomy" id="462949"/>
    <lineage>
        <taxon>Bacteria</taxon>
        <taxon>Pseudomonadati</taxon>
        <taxon>Pseudomonadota</taxon>
        <taxon>Alphaproteobacteria</taxon>
        <taxon>Sphingomonadales</taxon>
        <taxon>Sphingomonadaceae</taxon>
        <taxon>Novosphingobium</taxon>
    </lineage>
</organism>
<evidence type="ECO:0000256" key="4">
    <source>
        <dbReference type="ARBA" id="ARBA00023004"/>
    </source>
</evidence>
<dbReference type="InterPro" id="IPR017941">
    <property type="entry name" value="Rieske_2Fe-2S"/>
</dbReference>
<accession>A0ABQ2JYG5</accession>
<comment type="caution">
    <text evidence="7">The sequence shown here is derived from an EMBL/GenBank/DDBJ whole genome shotgun (WGS) entry which is preliminary data.</text>
</comment>
<name>A0ABQ2JYG5_9SPHN</name>
<keyword evidence="4" id="KW-0408">Iron</keyword>
<keyword evidence="5" id="KW-0411">Iron-sulfur</keyword>
<dbReference type="InterPro" id="IPR050584">
    <property type="entry name" value="Cholesterol_7-desaturase"/>
</dbReference>
<evidence type="ECO:0000256" key="1">
    <source>
        <dbReference type="ARBA" id="ARBA00022714"/>
    </source>
</evidence>
<dbReference type="Gene3D" id="3.90.380.10">
    <property type="entry name" value="Naphthalene 1,2-dioxygenase Alpha Subunit, Chain A, domain 1"/>
    <property type="match status" value="1"/>
</dbReference>
<dbReference type="EMBL" id="BMLK01000025">
    <property type="protein sequence ID" value="GGN59239.1"/>
    <property type="molecule type" value="Genomic_DNA"/>
</dbReference>
<evidence type="ECO:0000256" key="5">
    <source>
        <dbReference type="ARBA" id="ARBA00023014"/>
    </source>
</evidence>
<dbReference type="InterPro" id="IPR036922">
    <property type="entry name" value="Rieske_2Fe-2S_sf"/>
</dbReference>
<dbReference type="PROSITE" id="PS51296">
    <property type="entry name" value="RIESKE"/>
    <property type="match status" value="1"/>
</dbReference>
<dbReference type="InterPro" id="IPR044043">
    <property type="entry name" value="VanA_C_cat"/>
</dbReference>
<dbReference type="Gene3D" id="2.102.10.10">
    <property type="entry name" value="Rieske [2Fe-2S] iron-sulphur domain"/>
    <property type="match status" value="1"/>
</dbReference>
<evidence type="ECO:0000313" key="7">
    <source>
        <dbReference type="EMBL" id="GGN59239.1"/>
    </source>
</evidence>
<dbReference type="PANTHER" id="PTHR21266">
    <property type="entry name" value="IRON-SULFUR DOMAIN CONTAINING PROTEIN"/>
    <property type="match status" value="1"/>
</dbReference>
<protein>
    <submittedName>
        <fullName evidence="7">(2Fe-2S)-binding protein</fullName>
    </submittedName>
</protein>
<gene>
    <name evidence="7" type="ORF">GCM10011349_39590</name>
</gene>
<evidence type="ECO:0000313" key="8">
    <source>
        <dbReference type="Proteomes" id="UP000605099"/>
    </source>
</evidence>
<dbReference type="PANTHER" id="PTHR21266:SF57">
    <property type="entry name" value="3-CHLOROBENZOATE-3,4-DIOXYGENASE"/>
    <property type="match status" value="1"/>
</dbReference>
<dbReference type="SUPFAM" id="SSF55961">
    <property type="entry name" value="Bet v1-like"/>
    <property type="match status" value="1"/>
</dbReference>
<keyword evidence="8" id="KW-1185">Reference proteome</keyword>
<sequence>MQAARGPGMTAALVPNLAIPRNCTFAHDDWFILARHWYPIALARDVEQRPVGTKLLDQPLVIYRADGELVVAPDICPHRGVPLSMGKQVPGGVECAYHGLRFGPGGQCTHVPAHPSRDIPARMHLVPFPHIERYGLIWTCLDRSVECPEPGMIIDIPHWGEAGYQCVVCPSVDIHAFAGRQVEGFLDVAHFAFVHKETFGDPDISEVPPYSPVRTENGFEAEYWSSVSNYPVEDHRRAMPTFQWLRHFRCHLPFSATIEIHFPNDGRFVVMNAASPVSAKETRLFAPTCRNFDTDRPEDEIYEFTRRIFEEDKAIVEAQIPECLPLDPDLEAHIPADMSSLMYRRGLRALGLGEFFYC</sequence>
<keyword evidence="1" id="KW-0001">2Fe-2S</keyword>
<evidence type="ECO:0000256" key="3">
    <source>
        <dbReference type="ARBA" id="ARBA00023002"/>
    </source>
</evidence>
<dbReference type="SUPFAM" id="SSF50022">
    <property type="entry name" value="ISP domain"/>
    <property type="match status" value="1"/>
</dbReference>